<dbReference type="Proteomes" id="UP000002308">
    <property type="component" value="Chromosome"/>
</dbReference>
<name>C3NCU2_SACI7</name>
<proteinExistence type="predicted"/>
<reference evidence="1 2" key="1">
    <citation type="journal article" date="2009" name="Proc. Natl. Acad. Sci. U.S.A.">
        <title>Biogeography of the Sulfolobus islandicus pan-genome.</title>
        <authorList>
            <person name="Reno M.L."/>
            <person name="Held N.L."/>
            <person name="Fields C.J."/>
            <person name="Burke P.V."/>
            <person name="Whitaker R.J."/>
        </authorList>
    </citation>
    <scope>NUCLEOTIDE SEQUENCE [LARGE SCALE GENOMIC DNA]</scope>
    <source>
        <strain evidence="2">Y.G.57.14 / Yellowstone #1</strain>
    </source>
</reference>
<dbReference type="GeneID" id="7805780"/>
<dbReference type="EMBL" id="CP001403">
    <property type="protein sequence ID" value="ACP45170.1"/>
    <property type="molecule type" value="Genomic_DNA"/>
</dbReference>
<sequence>MKKTIRRRECNEIRNLKDWRLIYGRRKVGKTYLAMKCLNFDEYYLISKTSSIIHENNELSLKVINKTELKIFNL</sequence>
<dbReference type="HOGENOM" id="CLU_188853_0_0_2"/>
<gene>
    <name evidence="1" type="ordered locus">YG5714_0893</name>
</gene>
<accession>C3NCU2</accession>
<evidence type="ECO:0008006" key="3">
    <source>
        <dbReference type="Google" id="ProtNLM"/>
    </source>
</evidence>
<organism evidence="1 2">
    <name type="scientific">Saccharolobus islandicus (strain Y.G.57.14 / Yellowstone #1)</name>
    <name type="common">Sulfolobus islandicus</name>
    <dbReference type="NCBI Taxonomy" id="439386"/>
    <lineage>
        <taxon>Archaea</taxon>
        <taxon>Thermoproteota</taxon>
        <taxon>Thermoprotei</taxon>
        <taxon>Sulfolobales</taxon>
        <taxon>Sulfolobaceae</taxon>
        <taxon>Saccharolobus</taxon>
    </lineage>
</organism>
<dbReference type="AlphaFoldDB" id="C3NCU2"/>
<protein>
    <recommendedName>
        <fullName evidence="3">ATPase</fullName>
    </recommendedName>
</protein>
<evidence type="ECO:0000313" key="1">
    <source>
        <dbReference type="EMBL" id="ACP45170.1"/>
    </source>
</evidence>
<evidence type="ECO:0000313" key="2">
    <source>
        <dbReference type="Proteomes" id="UP000002308"/>
    </source>
</evidence>
<dbReference type="RefSeq" id="WP_012715948.1">
    <property type="nucleotide sequence ID" value="NC_012622.1"/>
</dbReference>
<dbReference type="KEGG" id="siy:YG5714_0893"/>